<dbReference type="EMBL" id="CP029479">
    <property type="protein sequence ID" value="AWM77182.1"/>
    <property type="molecule type" value="Genomic_DNA"/>
</dbReference>
<dbReference type="KEGG" id="phb:HYN04_05045"/>
<dbReference type="AlphaFoldDB" id="A0A2Z3HPH4"/>
<evidence type="ECO:0000313" key="4">
    <source>
        <dbReference type="Proteomes" id="UP000247763"/>
    </source>
</evidence>
<dbReference type="Pfam" id="PF23212">
    <property type="entry name" value="DUF7064"/>
    <property type="match status" value="1"/>
</dbReference>
<name>A0A2Z3HPH4_9CAUL</name>
<accession>A0A2Z3HPH4</accession>
<dbReference type="Proteomes" id="UP000247763">
    <property type="component" value="Chromosome"/>
</dbReference>
<proteinExistence type="predicted"/>
<feature type="domain" description="DUF7064" evidence="2">
    <location>
        <begin position="205"/>
        <end position="333"/>
    </location>
</feature>
<dbReference type="RefSeq" id="WP_110449751.1">
    <property type="nucleotide sequence ID" value="NZ_CP029479.1"/>
</dbReference>
<evidence type="ECO:0000313" key="3">
    <source>
        <dbReference type="EMBL" id="AWM77182.1"/>
    </source>
</evidence>
<gene>
    <name evidence="3" type="ORF">HYN04_05045</name>
</gene>
<dbReference type="InterPro" id="IPR055492">
    <property type="entry name" value="DUF7064"/>
</dbReference>
<keyword evidence="4" id="KW-1185">Reference proteome</keyword>
<dbReference type="OrthoDB" id="115252at2"/>
<evidence type="ECO:0000256" key="1">
    <source>
        <dbReference type="SAM" id="MobiDB-lite"/>
    </source>
</evidence>
<sequence length="346" mass="38928">MARAAAGYKTRLEPQDEFPHDPGTFKNYNESMYFNVFDPAQKAGGWFRIGNRPNEHYAEMTVCLYLPDGRVAFMFGRPTIEGNTEMNAGGLKVEVVEPFKRLRVTYSGKALLLARPHEMADPKRAFRENPSVPCTVELDYEGVSPMYGGETVREDGTPIEIDPEKSFAKAHYEQHCGAKGRFTVGDEVFEINGHGLRDKSWGPRHWQAIDWYRWCPMNFGRDFGMMLSVIGDGKGGARQGGMVFRDGIYDLITECRIESDWDAHGYQTHLRAEVKTEGGMAYSVTGRVMSLIPLRNRRTTPDGVELQTRITEGMTEYRCGDLVGYGLSEYLDQIVDGQPNGKAAGY</sequence>
<dbReference type="SUPFAM" id="SSF159245">
    <property type="entry name" value="AttH-like"/>
    <property type="match status" value="1"/>
</dbReference>
<feature type="compositionally biased region" description="Basic and acidic residues" evidence="1">
    <location>
        <begin position="10"/>
        <end position="20"/>
    </location>
</feature>
<evidence type="ECO:0000259" key="2">
    <source>
        <dbReference type="Pfam" id="PF23212"/>
    </source>
</evidence>
<feature type="region of interest" description="Disordered" evidence="1">
    <location>
        <begin position="1"/>
        <end position="21"/>
    </location>
</feature>
<organism evidence="3 4">
    <name type="scientific">Phenylobacterium parvum</name>
    <dbReference type="NCBI Taxonomy" id="2201350"/>
    <lineage>
        <taxon>Bacteria</taxon>
        <taxon>Pseudomonadati</taxon>
        <taxon>Pseudomonadota</taxon>
        <taxon>Alphaproteobacteria</taxon>
        <taxon>Caulobacterales</taxon>
        <taxon>Caulobacteraceae</taxon>
        <taxon>Phenylobacterium</taxon>
    </lineage>
</organism>
<protein>
    <recommendedName>
        <fullName evidence="2">DUF7064 domain-containing protein</fullName>
    </recommendedName>
</protein>
<reference evidence="4" key="1">
    <citation type="submission" date="2018-05" db="EMBL/GenBank/DDBJ databases">
        <title>Genome sequencing of Phenylobacterium sp. HYN0004.</title>
        <authorList>
            <person name="Yi H."/>
            <person name="Baek C."/>
        </authorList>
    </citation>
    <scope>NUCLEOTIDE SEQUENCE [LARGE SCALE GENOMIC DNA]</scope>
    <source>
        <strain evidence="4">HYN0004</strain>
    </source>
</reference>